<dbReference type="GO" id="GO:0005829">
    <property type="term" value="C:cytosol"/>
    <property type="evidence" value="ECO:0007669"/>
    <property type="project" value="TreeGrafter"/>
</dbReference>
<dbReference type="Proteomes" id="UP001321804">
    <property type="component" value="Chromosome"/>
</dbReference>
<evidence type="ECO:0000256" key="2">
    <source>
        <dbReference type="ARBA" id="ARBA00004745"/>
    </source>
</evidence>
<evidence type="ECO:0000256" key="8">
    <source>
        <dbReference type="ARBA" id="ARBA00055771"/>
    </source>
</evidence>
<reference evidence="10 11" key="1">
    <citation type="journal article" date="2023" name="Microbiol. Spectr.">
        <title>Symbiosis of Carpenter Bees with Uncharacterized Lactic Acid Bacteria Showing NAD Auxotrophy.</title>
        <authorList>
            <person name="Kawasaki S."/>
            <person name="Ozawa K."/>
            <person name="Mori T."/>
            <person name="Yamamoto A."/>
            <person name="Ito M."/>
            <person name="Ohkuma M."/>
            <person name="Sakamoto M."/>
            <person name="Matsutani M."/>
        </authorList>
    </citation>
    <scope>NUCLEOTIDE SEQUENCE [LARGE SCALE GENOMIC DNA]</scope>
    <source>
        <strain evidence="10 11">KimC2</strain>
    </source>
</reference>
<dbReference type="FunFam" id="1.25.40.340:FF:000002">
    <property type="entry name" value="Dihydroxyacetone kinase, L subunit"/>
    <property type="match status" value="1"/>
</dbReference>
<dbReference type="PROSITE" id="PS51480">
    <property type="entry name" value="DHAL"/>
    <property type="match status" value="1"/>
</dbReference>
<evidence type="ECO:0000256" key="7">
    <source>
        <dbReference type="ARBA" id="ARBA00046577"/>
    </source>
</evidence>
<dbReference type="Pfam" id="PF02734">
    <property type="entry name" value="Dak2"/>
    <property type="match status" value="1"/>
</dbReference>
<evidence type="ECO:0000313" key="11">
    <source>
        <dbReference type="Proteomes" id="UP001321804"/>
    </source>
</evidence>
<dbReference type="GO" id="GO:0047324">
    <property type="term" value="F:phosphoenolpyruvate-glycerone phosphotransferase activity"/>
    <property type="evidence" value="ECO:0007669"/>
    <property type="project" value="UniProtKB-EC"/>
</dbReference>
<dbReference type="GO" id="GO:0004371">
    <property type="term" value="F:glycerone kinase activity"/>
    <property type="evidence" value="ECO:0007669"/>
    <property type="project" value="InterPro"/>
</dbReference>
<organism evidence="10 11">
    <name type="scientific">Xylocopilactobacillus apis</name>
    <dbReference type="NCBI Taxonomy" id="2932183"/>
    <lineage>
        <taxon>Bacteria</taxon>
        <taxon>Bacillati</taxon>
        <taxon>Bacillota</taxon>
        <taxon>Bacilli</taxon>
        <taxon>Lactobacillales</taxon>
        <taxon>Lactobacillaceae</taxon>
        <taxon>Xylocopilactobacillus</taxon>
    </lineage>
</organism>
<comment type="subunit">
    <text evidence="7">Homodimer. The dihydroxyacetone kinase complex is composed of a homodimer of DhaM, a homodimer of DhaK and the subunit DhaL.</text>
</comment>
<keyword evidence="5 10" id="KW-0418">Kinase</keyword>
<dbReference type="InterPro" id="IPR004007">
    <property type="entry name" value="DhaL_dom"/>
</dbReference>
<comment type="catalytic activity">
    <reaction evidence="1">
        <text>dihydroxyacetone + phosphoenolpyruvate = dihydroxyacetone phosphate + pyruvate</text>
        <dbReference type="Rhea" id="RHEA:18381"/>
        <dbReference type="ChEBI" id="CHEBI:15361"/>
        <dbReference type="ChEBI" id="CHEBI:16016"/>
        <dbReference type="ChEBI" id="CHEBI:57642"/>
        <dbReference type="ChEBI" id="CHEBI:58702"/>
        <dbReference type="EC" id="2.7.1.121"/>
    </reaction>
</comment>
<dbReference type="NCBIfam" id="TIGR02365">
    <property type="entry name" value="dha_L_ycgS"/>
    <property type="match status" value="1"/>
</dbReference>
<name>A0AAU9CV53_9LACO</name>
<evidence type="ECO:0000256" key="6">
    <source>
        <dbReference type="ARBA" id="ARBA00022798"/>
    </source>
</evidence>
<evidence type="ECO:0000259" key="9">
    <source>
        <dbReference type="PROSITE" id="PS51480"/>
    </source>
</evidence>
<dbReference type="PANTHER" id="PTHR28629:SF4">
    <property type="entry name" value="TRIOKINASE_FMN CYCLASE"/>
    <property type="match status" value="1"/>
</dbReference>
<dbReference type="InterPro" id="IPR050861">
    <property type="entry name" value="Dihydroxyacetone_Kinase"/>
</dbReference>
<evidence type="ECO:0000256" key="5">
    <source>
        <dbReference type="ARBA" id="ARBA00022777"/>
    </source>
</evidence>
<dbReference type="KEGG" id="xak:KIMC2_08330"/>
<dbReference type="GO" id="GO:0019563">
    <property type="term" value="P:glycerol catabolic process"/>
    <property type="evidence" value="ECO:0007669"/>
    <property type="project" value="TreeGrafter"/>
</dbReference>
<sequence>MINVTKAQEWLKIFAQKIDENADKLSQLDEPIGDADHGNNMNRGMQAVVESFDKENDPDLSTVFRDTAMALISKVGGASGPLYGTAFLEMSKKAKETSDLGELLQTALEGIEKRGNSKPGQKTLIDVWDPVVKAVKNNSLDEKTIDAAVESTKSMLATIGRASYLGDRSIGHIDPGAASSGVLFKSMIEAGIK</sequence>
<dbReference type="SMART" id="SM01120">
    <property type="entry name" value="Dak2"/>
    <property type="match status" value="1"/>
</dbReference>
<evidence type="ECO:0000256" key="3">
    <source>
        <dbReference type="ARBA" id="ARBA00012095"/>
    </source>
</evidence>
<evidence type="ECO:0000256" key="4">
    <source>
        <dbReference type="ARBA" id="ARBA00022679"/>
    </source>
</evidence>
<protein>
    <recommendedName>
        <fullName evidence="3">phosphoenolpyruvate--glycerone phosphotransferase</fullName>
        <ecNumber evidence="3">2.7.1.121</ecNumber>
    </recommendedName>
</protein>
<dbReference type="RefSeq" id="WP_317698171.1">
    <property type="nucleotide sequence ID" value="NZ_AP026801.1"/>
</dbReference>
<dbReference type="Gene3D" id="1.25.40.340">
    <property type="match status" value="1"/>
</dbReference>
<accession>A0AAU9CV53</accession>
<dbReference type="EMBL" id="AP026801">
    <property type="protein sequence ID" value="BDR56271.1"/>
    <property type="molecule type" value="Genomic_DNA"/>
</dbReference>
<keyword evidence="6" id="KW-0319">Glycerol metabolism</keyword>
<dbReference type="AlphaFoldDB" id="A0AAU9CV53"/>
<feature type="domain" description="DhaL" evidence="9">
    <location>
        <begin position="5"/>
        <end position="189"/>
    </location>
</feature>
<keyword evidence="4" id="KW-0808">Transferase</keyword>
<keyword evidence="11" id="KW-1185">Reference proteome</keyword>
<proteinExistence type="predicted"/>
<comment type="pathway">
    <text evidence="2">Polyol metabolism; glycerol degradation.</text>
</comment>
<dbReference type="InterPro" id="IPR036117">
    <property type="entry name" value="DhaL_dom_sf"/>
</dbReference>
<dbReference type="InterPro" id="IPR012737">
    <property type="entry name" value="DhaK_L_YcgS"/>
</dbReference>
<dbReference type="EC" id="2.7.1.121" evidence="3"/>
<dbReference type="PANTHER" id="PTHR28629">
    <property type="entry name" value="TRIOKINASE/FMN CYCLASE"/>
    <property type="match status" value="1"/>
</dbReference>
<evidence type="ECO:0000313" key="10">
    <source>
        <dbReference type="EMBL" id="BDR56271.1"/>
    </source>
</evidence>
<dbReference type="SUPFAM" id="SSF101473">
    <property type="entry name" value="DhaL-like"/>
    <property type="match status" value="1"/>
</dbReference>
<comment type="function">
    <text evidence="8">ADP-binding subunit of the dihydroxyacetone kinase, which is responsible for the phosphoenolpyruvate (PEP)-dependent phosphorylation of dihydroxyacetone. DhaL-ADP is converted to DhaL-ATP via a phosphoryl group transfer from DhaM and transmits it to dihydroxyacetone binds to DhaK.</text>
</comment>
<evidence type="ECO:0000256" key="1">
    <source>
        <dbReference type="ARBA" id="ARBA00001113"/>
    </source>
</evidence>
<gene>
    <name evidence="10" type="primary">dAK</name>
    <name evidence="10" type="ORF">KIMC2_08330</name>
</gene>